<gene>
    <name evidence="2" type="ORF">EIMP300_89040</name>
</gene>
<dbReference type="PANTHER" id="PTHR30451:SF21">
    <property type="entry name" value="FIMBRIAL USHER DOMAIN-CONTAINING PROTEIN YDET-RELATED"/>
    <property type="match status" value="1"/>
</dbReference>
<dbReference type="Proteomes" id="UP000467488">
    <property type="component" value="Chromosome"/>
</dbReference>
<proteinExistence type="predicted"/>
<evidence type="ECO:0000259" key="1">
    <source>
        <dbReference type="Pfam" id="PF13953"/>
    </source>
</evidence>
<feature type="domain" description="PapC-like C-terminal" evidence="1">
    <location>
        <begin position="169"/>
        <end position="235"/>
    </location>
</feature>
<evidence type="ECO:0000313" key="3">
    <source>
        <dbReference type="Proteomes" id="UP000467488"/>
    </source>
</evidence>
<dbReference type="Gene3D" id="2.60.40.2070">
    <property type="match status" value="1"/>
</dbReference>
<dbReference type="InterPro" id="IPR043142">
    <property type="entry name" value="PapC-like_C_sf"/>
</dbReference>
<dbReference type="InterPro" id="IPR042186">
    <property type="entry name" value="FimD_plug_dom"/>
</dbReference>
<dbReference type="GO" id="GO:0015473">
    <property type="term" value="F:fimbrial usher porin activity"/>
    <property type="evidence" value="ECO:0007669"/>
    <property type="project" value="InterPro"/>
</dbReference>
<dbReference type="Pfam" id="PF13953">
    <property type="entry name" value="PapC_C"/>
    <property type="match status" value="1"/>
</dbReference>
<evidence type="ECO:0000313" key="2">
    <source>
        <dbReference type="EMBL" id="BBU87504.1"/>
    </source>
</evidence>
<dbReference type="GO" id="GO:0009279">
    <property type="term" value="C:cell outer membrane"/>
    <property type="evidence" value="ECO:0007669"/>
    <property type="project" value="TreeGrafter"/>
</dbReference>
<protein>
    <recommendedName>
        <fullName evidence="1">PapC-like C-terminal domain-containing protein</fullName>
    </recommendedName>
</protein>
<dbReference type="Pfam" id="PF00577">
    <property type="entry name" value="Usher"/>
    <property type="match status" value="1"/>
</dbReference>
<reference evidence="2 3" key="1">
    <citation type="submission" date="2020-01" db="EMBL/GenBank/DDBJ databases">
        <title>Dynamics of blaIMP-6 dissemination in carbapenem resistant Enterobacteriacea isolated from regional surveillance in Osaka, Japan.</title>
        <authorList>
            <person name="Abe R."/>
            <person name="Akeda Y."/>
            <person name="Sugawara Y."/>
            <person name="Yamamoto N."/>
            <person name="Tomono K."/>
            <person name="Takeuchi D."/>
            <person name="Kawahara R."/>
            <person name="Hamada S."/>
        </authorList>
    </citation>
    <scope>NUCLEOTIDE SEQUENCE [LARGE SCALE GENOMIC DNA]</scope>
    <source>
        <strain evidence="2 3">E300</strain>
    </source>
</reference>
<dbReference type="Gene3D" id="2.60.40.2610">
    <property type="entry name" value="Outer membrane usher protein FimD, plug domain"/>
    <property type="match status" value="1"/>
</dbReference>
<accession>A0A8S0G351</accession>
<dbReference type="GO" id="GO:0009297">
    <property type="term" value="P:pilus assembly"/>
    <property type="evidence" value="ECO:0007669"/>
    <property type="project" value="InterPro"/>
</dbReference>
<dbReference type="InterPro" id="IPR000015">
    <property type="entry name" value="Fimb_usher"/>
</dbReference>
<dbReference type="PANTHER" id="PTHR30451">
    <property type="entry name" value="OUTER MEMBRANE USHER PROTEIN"/>
    <property type="match status" value="1"/>
</dbReference>
<dbReference type="EMBL" id="AP022360">
    <property type="protein sequence ID" value="BBU87504.1"/>
    <property type="molecule type" value="Genomic_DNA"/>
</dbReference>
<name>A0A8S0G351_ECOLX</name>
<sequence>MQQQVGLNGSSQDGEFNYAVAQGWQNQNRGESGNINLNYRGPYAQMNGGYAWQKESSQWTYGISGGITLHPHGLTLSQPLSLDSASALVQARDAASVKVLNGSGIYTDWRGYAVVPYLNPYNRNQISLDVNSVKDNVELLNTDVTVIPSRGALVSAPFHFKVNVGNKAIITLIQKNGEPVPFGSVVTLDSENSINSSIVADQGQVYMSGLPEEDTLIAQWGEEASQKCKTNYKLQNKKAKFSELTLQCQ</sequence>
<dbReference type="AlphaFoldDB" id="A0A8S0G351"/>
<dbReference type="InterPro" id="IPR025949">
    <property type="entry name" value="PapC-like_C"/>
</dbReference>
<organism evidence="2 3">
    <name type="scientific">Escherichia coli</name>
    <dbReference type="NCBI Taxonomy" id="562"/>
    <lineage>
        <taxon>Bacteria</taxon>
        <taxon>Pseudomonadati</taxon>
        <taxon>Pseudomonadota</taxon>
        <taxon>Gammaproteobacteria</taxon>
        <taxon>Enterobacterales</taxon>
        <taxon>Enterobacteriaceae</taxon>
        <taxon>Escherichia</taxon>
    </lineage>
</organism>